<organism evidence="1 2">
    <name type="scientific">Blautia hydrogenotrophica (strain DSM 10507 / JCM 14656 / S5a33)</name>
    <name type="common">Ruminococcus hydrogenotrophicus</name>
    <dbReference type="NCBI Taxonomy" id="476272"/>
    <lineage>
        <taxon>Bacteria</taxon>
        <taxon>Bacillati</taxon>
        <taxon>Bacillota</taxon>
        <taxon>Clostridia</taxon>
        <taxon>Lachnospirales</taxon>
        <taxon>Lachnospiraceae</taxon>
        <taxon>Blautia</taxon>
    </lineage>
</organism>
<gene>
    <name evidence="1" type="ORF">RUMHYD_01228</name>
</gene>
<comment type="caution">
    <text evidence="1">The sequence shown here is derived from an EMBL/GenBank/DDBJ whole genome shotgun (WGS) entry which is preliminary data.</text>
</comment>
<keyword evidence="2" id="KW-1185">Reference proteome</keyword>
<dbReference type="Proteomes" id="UP000003100">
    <property type="component" value="Unassembled WGS sequence"/>
</dbReference>
<name>C0CK59_BLAHS</name>
<protein>
    <submittedName>
        <fullName evidence="1">Uncharacterized protein</fullName>
    </submittedName>
</protein>
<dbReference type="HOGENOM" id="CLU_3247950_0_0_9"/>
<reference evidence="1 2" key="2">
    <citation type="submission" date="2009-02" db="EMBL/GenBank/DDBJ databases">
        <title>Draft genome sequence of Blautia hydrogenotrophica DSM 10507 (Ruminococcus hydrogenotrophicus DSM 10507).</title>
        <authorList>
            <person name="Sudarsanam P."/>
            <person name="Ley R."/>
            <person name="Guruge J."/>
            <person name="Turnbaugh P.J."/>
            <person name="Mahowald M."/>
            <person name="Liep D."/>
            <person name="Gordon J."/>
        </authorList>
    </citation>
    <scope>NUCLEOTIDE SEQUENCE [LARGE SCALE GENOMIC DNA]</scope>
    <source>
        <strain evidence="2">DSM 10507 / JCM 14656 / S5a33</strain>
    </source>
</reference>
<reference evidence="1 2" key="1">
    <citation type="submission" date="2009-01" db="EMBL/GenBank/DDBJ databases">
        <authorList>
            <person name="Fulton L."/>
            <person name="Clifton S."/>
            <person name="Fulton B."/>
            <person name="Xu J."/>
            <person name="Minx P."/>
            <person name="Pepin K.H."/>
            <person name="Johnson M."/>
            <person name="Bhonagiri V."/>
            <person name="Nash W.E."/>
            <person name="Mardis E.R."/>
            <person name="Wilson R.K."/>
        </authorList>
    </citation>
    <scope>NUCLEOTIDE SEQUENCE [LARGE SCALE GENOMIC DNA]</scope>
    <source>
        <strain evidence="2">DSM 10507 / JCM 14656 / S5a33</strain>
    </source>
</reference>
<accession>C0CK59</accession>
<dbReference type="EMBL" id="ACBZ01000058">
    <property type="protein sequence ID" value="EEG49847.1"/>
    <property type="molecule type" value="Genomic_DNA"/>
</dbReference>
<evidence type="ECO:0000313" key="1">
    <source>
        <dbReference type="EMBL" id="EEG49847.1"/>
    </source>
</evidence>
<evidence type="ECO:0000313" key="2">
    <source>
        <dbReference type="Proteomes" id="UP000003100"/>
    </source>
</evidence>
<proteinExistence type="predicted"/>
<sequence length="42" mass="4865">MVIFGYSKVFQFEPLLFINGNIISGIEKNSNFLLKDLLEMLK</sequence>
<dbReference type="AlphaFoldDB" id="C0CK59"/>